<dbReference type="EMBL" id="LUUK01000039">
    <property type="protein sequence ID" value="OAI25403.1"/>
    <property type="molecule type" value="Genomic_DNA"/>
</dbReference>
<sequence length="63" mass="6615">MALAWLGCQACADVAPWERGVMAKDIMSLDPNPNLNHIRDHIFTSREAAQGGRSGSGGGCGCN</sequence>
<name>A0A177P7I6_9GAMM</name>
<evidence type="ECO:0000259" key="1">
    <source>
        <dbReference type="Pfam" id="PF14086"/>
    </source>
</evidence>
<dbReference type="InterPro" id="IPR025362">
    <property type="entry name" value="DUF4266"/>
</dbReference>
<dbReference type="STRING" id="702114.A1355_19755"/>
<evidence type="ECO:0000313" key="3">
    <source>
        <dbReference type="Proteomes" id="UP000077628"/>
    </source>
</evidence>
<dbReference type="AlphaFoldDB" id="A0A177P7I6"/>
<organism evidence="2 3">
    <name type="scientific">Methylomonas koyamae</name>
    <dbReference type="NCBI Taxonomy" id="702114"/>
    <lineage>
        <taxon>Bacteria</taxon>
        <taxon>Pseudomonadati</taxon>
        <taxon>Pseudomonadota</taxon>
        <taxon>Gammaproteobacteria</taxon>
        <taxon>Methylococcales</taxon>
        <taxon>Methylococcaceae</taxon>
        <taxon>Methylomonas</taxon>
    </lineage>
</organism>
<dbReference type="Proteomes" id="UP000077628">
    <property type="component" value="Unassembled WGS sequence"/>
</dbReference>
<dbReference type="Pfam" id="PF14086">
    <property type="entry name" value="DUF4266"/>
    <property type="match status" value="1"/>
</dbReference>
<accession>A0A177P7I6</accession>
<protein>
    <recommendedName>
        <fullName evidence="1">DUF4266 domain-containing protein</fullName>
    </recommendedName>
</protein>
<evidence type="ECO:0000313" key="2">
    <source>
        <dbReference type="EMBL" id="OAI25403.1"/>
    </source>
</evidence>
<proteinExistence type="predicted"/>
<reference evidence="3" key="1">
    <citation type="submission" date="2016-03" db="EMBL/GenBank/DDBJ databases">
        <authorList>
            <person name="Heylen K."/>
            <person name="De Vos P."/>
            <person name="Vekeman B."/>
        </authorList>
    </citation>
    <scope>NUCLEOTIDE SEQUENCE [LARGE SCALE GENOMIC DNA]</scope>
    <source>
        <strain evidence="3">R-45383</strain>
    </source>
</reference>
<keyword evidence="3" id="KW-1185">Reference proteome</keyword>
<feature type="domain" description="DUF4266" evidence="1">
    <location>
        <begin position="14"/>
        <end position="63"/>
    </location>
</feature>
<gene>
    <name evidence="2" type="ORF">A1355_19755</name>
</gene>
<comment type="caution">
    <text evidence="2">The sequence shown here is derived from an EMBL/GenBank/DDBJ whole genome shotgun (WGS) entry which is preliminary data.</text>
</comment>